<evidence type="ECO:0000256" key="5">
    <source>
        <dbReference type="SAM" id="Phobius"/>
    </source>
</evidence>
<dbReference type="InterPro" id="IPR003689">
    <property type="entry name" value="ZIP"/>
</dbReference>
<proteinExistence type="predicted"/>
<feature type="transmembrane region" description="Helical" evidence="5">
    <location>
        <begin position="256"/>
        <end position="276"/>
    </location>
</feature>
<keyword evidence="3 5" id="KW-1133">Transmembrane helix</keyword>
<comment type="subcellular location">
    <subcellularLocation>
        <location evidence="1">Membrane</location>
        <topology evidence="1">Multi-pass membrane protein</topology>
    </subcellularLocation>
</comment>
<feature type="transmembrane region" description="Helical" evidence="5">
    <location>
        <begin position="96"/>
        <end position="112"/>
    </location>
</feature>
<feature type="transmembrane region" description="Helical" evidence="5">
    <location>
        <begin position="288"/>
        <end position="306"/>
    </location>
</feature>
<name>A0ABD2NZZ3_9CUCU</name>
<dbReference type="PANTHER" id="PTHR11040">
    <property type="entry name" value="ZINC/IRON TRANSPORTER"/>
    <property type="match status" value="1"/>
</dbReference>
<keyword evidence="7" id="KW-1185">Reference proteome</keyword>
<organism evidence="6 7">
    <name type="scientific">Cryptolaemus montrouzieri</name>
    <dbReference type="NCBI Taxonomy" id="559131"/>
    <lineage>
        <taxon>Eukaryota</taxon>
        <taxon>Metazoa</taxon>
        <taxon>Ecdysozoa</taxon>
        <taxon>Arthropoda</taxon>
        <taxon>Hexapoda</taxon>
        <taxon>Insecta</taxon>
        <taxon>Pterygota</taxon>
        <taxon>Neoptera</taxon>
        <taxon>Endopterygota</taxon>
        <taxon>Coleoptera</taxon>
        <taxon>Polyphaga</taxon>
        <taxon>Cucujiformia</taxon>
        <taxon>Coccinelloidea</taxon>
        <taxon>Coccinellidae</taxon>
        <taxon>Scymninae</taxon>
        <taxon>Scymnini</taxon>
        <taxon>Cryptolaemus</taxon>
    </lineage>
</organism>
<evidence type="ECO:0000256" key="4">
    <source>
        <dbReference type="ARBA" id="ARBA00023136"/>
    </source>
</evidence>
<gene>
    <name evidence="6" type="ORF">HHI36_018321</name>
</gene>
<evidence type="ECO:0000256" key="1">
    <source>
        <dbReference type="ARBA" id="ARBA00004141"/>
    </source>
</evidence>
<evidence type="ECO:0000256" key="3">
    <source>
        <dbReference type="ARBA" id="ARBA00022989"/>
    </source>
</evidence>
<keyword evidence="2 5" id="KW-0812">Transmembrane</keyword>
<dbReference type="Proteomes" id="UP001516400">
    <property type="component" value="Unassembled WGS sequence"/>
</dbReference>
<dbReference type="AlphaFoldDB" id="A0ABD2NZZ3"/>
<protein>
    <submittedName>
        <fullName evidence="6">Uncharacterized protein</fullName>
    </submittedName>
</protein>
<reference evidence="6 7" key="1">
    <citation type="journal article" date="2021" name="BMC Biol.">
        <title>Horizontally acquired antibacterial genes associated with adaptive radiation of ladybird beetles.</title>
        <authorList>
            <person name="Li H.S."/>
            <person name="Tang X.F."/>
            <person name="Huang Y.H."/>
            <person name="Xu Z.Y."/>
            <person name="Chen M.L."/>
            <person name="Du X.Y."/>
            <person name="Qiu B.Y."/>
            <person name="Chen P.T."/>
            <person name="Zhang W."/>
            <person name="Slipinski A."/>
            <person name="Escalona H.E."/>
            <person name="Waterhouse R.M."/>
            <person name="Zwick A."/>
            <person name="Pang H."/>
        </authorList>
    </citation>
    <scope>NUCLEOTIDE SEQUENCE [LARGE SCALE GENOMIC DNA]</scope>
    <source>
        <strain evidence="6">SYSU2018</strain>
    </source>
</reference>
<dbReference type="PANTHER" id="PTHR11040:SF203">
    <property type="entry name" value="FI18611P1-RELATED"/>
    <property type="match status" value="1"/>
</dbReference>
<feature type="transmembrane region" description="Helical" evidence="5">
    <location>
        <begin position="220"/>
        <end position="244"/>
    </location>
</feature>
<feature type="transmembrane region" description="Helical" evidence="5">
    <location>
        <begin position="318"/>
        <end position="338"/>
    </location>
</feature>
<sequence>MDDLIIAKYCVALLLGVIRFSVVCVPIKIYNVIHEKESVASNFFSIVHQDRYNFLMAAFHSFGAGVMLCTCLIHLVTSVHTSIAEEFKGEITSPCQYAQVLICIGFFLVYFIEEIGQWVITKVPSKPFIRTPEYSNSVSSTSNTVISTISNHMIDFQKLKPIAIEKTASEEDESCMSETPNIVVINKKEFVRFLFTEAAVGVHAIFEGLSIGLQCKVINIIYLSIGMTIHSITTLVCLGLNLIIGRAPKSTIFRHFSVLAVLSPAAVLLGMGMNMAGKDWDKRKVNTYMEALSAGNITYITFFEVLSKEKKKRCNKLYRNLFIVIGFALMCYLEYFTFDNSDHMNPFSQYWYKQ</sequence>
<evidence type="ECO:0000313" key="7">
    <source>
        <dbReference type="Proteomes" id="UP001516400"/>
    </source>
</evidence>
<dbReference type="GO" id="GO:0016020">
    <property type="term" value="C:membrane"/>
    <property type="evidence" value="ECO:0007669"/>
    <property type="project" value="UniProtKB-SubCell"/>
</dbReference>
<accession>A0ABD2NZZ3</accession>
<dbReference type="Pfam" id="PF02535">
    <property type="entry name" value="Zip"/>
    <property type="match status" value="1"/>
</dbReference>
<dbReference type="EMBL" id="JABFTP020000165">
    <property type="protein sequence ID" value="KAL3284153.1"/>
    <property type="molecule type" value="Genomic_DNA"/>
</dbReference>
<dbReference type="GO" id="GO:0006829">
    <property type="term" value="P:zinc ion transport"/>
    <property type="evidence" value="ECO:0007669"/>
    <property type="project" value="UniProtKB-ARBA"/>
</dbReference>
<feature type="transmembrane region" description="Helical" evidence="5">
    <location>
        <begin position="54"/>
        <end position="76"/>
    </location>
</feature>
<evidence type="ECO:0000256" key="2">
    <source>
        <dbReference type="ARBA" id="ARBA00022692"/>
    </source>
</evidence>
<feature type="transmembrane region" description="Helical" evidence="5">
    <location>
        <begin position="6"/>
        <end position="33"/>
    </location>
</feature>
<comment type="caution">
    <text evidence="6">The sequence shown here is derived from an EMBL/GenBank/DDBJ whole genome shotgun (WGS) entry which is preliminary data.</text>
</comment>
<evidence type="ECO:0000313" key="6">
    <source>
        <dbReference type="EMBL" id="KAL3284153.1"/>
    </source>
</evidence>
<keyword evidence="4 5" id="KW-0472">Membrane</keyword>